<dbReference type="EMBL" id="JAAROL010000009">
    <property type="protein sequence ID" value="MBC1333411.1"/>
    <property type="molecule type" value="Genomic_DNA"/>
</dbReference>
<evidence type="ECO:0000313" key="3">
    <source>
        <dbReference type="EMBL" id="MBC1333411.1"/>
    </source>
</evidence>
<evidence type="ECO:0008006" key="5">
    <source>
        <dbReference type="Google" id="ProtNLM"/>
    </source>
</evidence>
<feature type="transmembrane region" description="Helical" evidence="2">
    <location>
        <begin position="249"/>
        <end position="266"/>
    </location>
</feature>
<evidence type="ECO:0000256" key="1">
    <source>
        <dbReference type="SAM" id="MobiDB-lite"/>
    </source>
</evidence>
<dbReference type="RefSeq" id="WP_185375090.1">
    <property type="nucleotide sequence ID" value="NZ_JAARNB010000002.1"/>
</dbReference>
<feature type="transmembrane region" description="Helical" evidence="2">
    <location>
        <begin position="272"/>
        <end position="292"/>
    </location>
</feature>
<dbReference type="InterPro" id="IPR011990">
    <property type="entry name" value="TPR-like_helical_dom_sf"/>
</dbReference>
<evidence type="ECO:0000256" key="2">
    <source>
        <dbReference type="SAM" id="Phobius"/>
    </source>
</evidence>
<feature type="region of interest" description="Disordered" evidence="1">
    <location>
        <begin position="325"/>
        <end position="348"/>
    </location>
</feature>
<dbReference type="AlphaFoldDB" id="A0A7X0WGH7"/>
<dbReference type="Proteomes" id="UP000532866">
    <property type="component" value="Unassembled WGS sequence"/>
</dbReference>
<comment type="caution">
    <text evidence="3">The sequence shown here is derived from an EMBL/GenBank/DDBJ whole genome shotgun (WGS) entry which is preliminary data.</text>
</comment>
<name>A0A7X0WGH7_9LIST</name>
<keyword evidence="2" id="KW-0812">Transmembrane</keyword>
<evidence type="ECO:0000313" key="4">
    <source>
        <dbReference type="Proteomes" id="UP000532866"/>
    </source>
</evidence>
<dbReference type="SUPFAM" id="SSF48452">
    <property type="entry name" value="TPR-like"/>
    <property type="match status" value="1"/>
</dbReference>
<accession>A0A7X0WGH7</accession>
<feature type="transmembrane region" description="Helical" evidence="2">
    <location>
        <begin position="354"/>
        <end position="374"/>
    </location>
</feature>
<keyword evidence="2" id="KW-0472">Membrane</keyword>
<reference evidence="3 4" key="1">
    <citation type="submission" date="2020-03" db="EMBL/GenBank/DDBJ databases">
        <title>Soil Listeria distribution.</title>
        <authorList>
            <person name="Liao J."/>
            <person name="Wiedmann M."/>
        </authorList>
    </citation>
    <scope>NUCLEOTIDE SEQUENCE [LARGE SCALE GENOMIC DNA]</scope>
    <source>
        <strain evidence="3 4">FSL L7-1833</strain>
    </source>
</reference>
<feature type="compositionally biased region" description="Basic and acidic residues" evidence="1">
    <location>
        <begin position="325"/>
        <end position="338"/>
    </location>
</feature>
<dbReference type="Gene3D" id="1.25.40.10">
    <property type="entry name" value="Tetratricopeptide repeat domain"/>
    <property type="match status" value="1"/>
</dbReference>
<protein>
    <recommendedName>
        <fullName evidence="5">Tetratricopeptide repeat protein</fullName>
    </recommendedName>
</protein>
<gene>
    <name evidence="3" type="ORF">HB759_15810</name>
</gene>
<organism evidence="3 4">
    <name type="scientific">Listeria booriae</name>
    <dbReference type="NCBI Taxonomy" id="1552123"/>
    <lineage>
        <taxon>Bacteria</taxon>
        <taxon>Bacillati</taxon>
        <taxon>Bacillota</taxon>
        <taxon>Bacilli</taxon>
        <taxon>Bacillales</taxon>
        <taxon>Listeriaceae</taxon>
        <taxon>Listeria</taxon>
    </lineage>
</organism>
<proteinExistence type="predicted"/>
<keyword evidence="2" id="KW-1133">Transmembrane helix</keyword>
<sequence>MISTRVMKFEALMKLVDNGELEEARKIAQSYVEAQPRNFVGYLCLAYVAFAGDKDKVAAEAYVEETLRHDPRCEEAMRLGVMIWTGSDNVAKEKYYIEKGMRYASREAFYPYRMGILLEAENLTEAAPYFEKAAGLDARNADYVGKYSNVMYQLGKKKVARDYMQRALGLDANHTGNVRNFAKWTFEDGHFKMARDLSERALKTKHDAESARLVRQAAPTSNWLVAIVLRIGLLFIAPFKGRKTSAKMMLGFVLGLWILCIPLFFISNLVGIIGVTVVLALVVVAGLISNGIRAKRQLGVEAPKTPVKQVAKPVIQAPPAKKIAETKPSKPITREQNREVNPPLAKKATQPTKINPKIFIVPAIILAVIGFGLMEDNSADDYDSYSYDDMAGGSEEADHFFTIRNSLENEEDIAQDDIIDESFYPVFEKLMSQPKLKEQFSGAYTTGEYLDDGELQYLKIEDYSGDLLFLTEFKDYKLHGIYGTGWNDTEAGKARYTELLQAFDEEFGISDGILEEAHMKLIQASFASNDNDHAAALTMVGEDFQDTFTDMMNDDAVKNQFIASTNFVFIDDSDYQYLKMTDNNDGEPLIAQFEDKNLVYMYGADWSEDDEDQARYEEILSDLDWEDSL</sequence>